<dbReference type="Pfam" id="PF00564">
    <property type="entry name" value="PB1"/>
    <property type="match status" value="1"/>
</dbReference>
<evidence type="ECO:0000313" key="2">
    <source>
        <dbReference type="EMBL" id="KAJ9555713.1"/>
    </source>
</evidence>
<dbReference type="Gene3D" id="3.10.20.90">
    <property type="entry name" value="Phosphatidylinositol 3-kinase Catalytic Subunit, Chain A, domain 1"/>
    <property type="match status" value="1"/>
</dbReference>
<dbReference type="PANTHER" id="PTHR32002:SF49">
    <property type="entry name" value="BILE ACID:SODIUM SYMPORTER_ARSENICAL RESISTANCE PROTEIN ACR3-RELATED"/>
    <property type="match status" value="1"/>
</dbReference>
<comment type="caution">
    <text evidence="2">The sequence shown here is derived from an EMBL/GenBank/DDBJ whole genome shotgun (WGS) entry which is preliminary data.</text>
</comment>
<name>A0AA38TS62_9ASTR</name>
<dbReference type="Pfam" id="PF22922">
    <property type="entry name" value="GAF_NLP"/>
    <property type="match status" value="1"/>
</dbReference>
<reference evidence="2" key="1">
    <citation type="submission" date="2023-03" db="EMBL/GenBank/DDBJ databases">
        <title>Chromosome-scale reference genome and RAD-based genetic map of yellow starthistle (Centaurea solstitialis) reveal putative structural variation and QTLs associated with invader traits.</title>
        <authorList>
            <person name="Reatini B."/>
            <person name="Cang F.A."/>
            <person name="Jiang Q."/>
            <person name="Mckibben M.T.W."/>
            <person name="Barker M.S."/>
            <person name="Rieseberg L.H."/>
            <person name="Dlugosch K.M."/>
        </authorList>
    </citation>
    <scope>NUCLEOTIDE SEQUENCE</scope>
    <source>
        <strain evidence="2">CAN-66</strain>
        <tissue evidence="2">Leaf</tissue>
    </source>
</reference>
<accession>A0AA38TS62</accession>
<dbReference type="GO" id="GO:0003700">
    <property type="term" value="F:DNA-binding transcription factor activity"/>
    <property type="evidence" value="ECO:0007669"/>
    <property type="project" value="InterPro"/>
</dbReference>
<evidence type="ECO:0000259" key="1">
    <source>
        <dbReference type="PROSITE" id="PS51745"/>
    </source>
</evidence>
<protein>
    <recommendedName>
        <fullName evidence="1">PB1 domain-containing protein</fullName>
    </recommendedName>
</protein>
<gene>
    <name evidence="2" type="ORF">OSB04_010327</name>
</gene>
<proteinExistence type="predicted"/>
<dbReference type="AlphaFoldDB" id="A0AA38TS62"/>
<feature type="domain" description="PB1" evidence="1">
    <location>
        <begin position="56"/>
        <end position="130"/>
    </location>
</feature>
<dbReference type="PROSITE" id="PS51745">
    <property type="entry name" value="PB1"/>
    <property type="match status" value="1"/>
</dbReference>
<dbReference type="InterPro" id="IPR045012">
    <property type="entry name" value="NLP"/>
</dbReference>
<dbReference type="InterPro" id="IPR000270">
    <property type="entry name" value="PB1_dom"/>
</dbReference>
<dbReference type="Proteomes" id="UP001172457">
    <property type="component" value="Chromosome 3"/>
</dbReference>
<dbReference type="CDD" id="cd05992">
    <property type="entry name" value="PB1"/>
    <property type="match status" value="1"/>
</dbReference>
<dbReference type="EMBL" id="JARYMX010000003">
    <property type="protein sequence ID" value="KAJ9555713.1"/>
    <property type="molecule type" value="Genomic_DNA"/>
</dbReference>
<evidence type="ECO:0000313" key="3">
    <source>
        <dbReference type="Proteomes" id="UP001172457"/>
    </source>
</evidence>
<organism evidence="2 3">
    <name type="scientific">Centaurea solstitialis</name>
    <name type="common">yellow star-thistle</name>
    <dbReference type="NCBI Taxonomy" id="347529"/>
    <lineage>
        <taxon>Eukaryota</taxon>
        <taxon>Viridiplantae</taxon>
        <taxon>Streptophyta</taxon>
        <taxon>Embryophyta</taxon>
        <taxon>Tracheophyta</taxon>
        <taxon>Spermatophyta</taxon>
        <taxon>Magnoliopsida</taxon>
        <taxon>eudicotyledons</taxon>
        <taxon>Gunneridae</taxon>
        <taxon>Pentapetalae</taxon>
        <taxon>asterids</taxon>
        <taxon>campanulids</taxon>
        <taxon>Asterales</taxon>
        <taxon>Asteraceae</taxon>
        <taxon>Carduoideae</taxon>
        <taxon>Cardueae</taxon>
        <taxon>Centaureinae</taxon>
        <taxon>Centaurea</taxon>
    </lineage>
</organism>
<dbReference type="InterPro" id="IPR055081">
    <property type="entry name" value="NLP1-9_GAF"/>
</dbReference>
<sequence>MKRKCKDLDIEWQEKDHLKKNVNYLYESQSERNDEGKAALQGPLADNKEVCLDENTVTIKAECEEDMIKFTLPISSATFATIVEEIGKRFKLDPANFRLKYQDKDGDWILLTSDEDMKISSKIEIETTKLFQFWAPVKTTSGRWLLTTSGQPFAISEVIDDGQKYRSCSVRYRYSIDDVVEVEVEEDPTIIADGAPARAFLNRMPELVPDMRVHRTTPLESVAVRCGLFRSVMVPVFDPSGTCCVGVVECSSDHPYPIITMYDDLIEAFKTVSGLQHARDAILKALEIIWQKLRVDLVQVWIAYKDEDHVSFSSSLEDSPTKRMLGLKLLHYIGDDELYDDYVYTCFCDHSCICDIPLKMGEEGLVGRTLANSKPRFMRRLSKLSDNNEPLMILGHNYFDPVGGDPFECSCFVICLRNTETGDFNYVFEFLWQEVPDYVNLMESILLYMRRCLPNFKYASGGELGDELRIIDVDNSTKSKIECLTIFQGAESSSESEALEKRSSVGEGSLRALKAKCKTTPISLSQEGIIEAAKNLYGNNDLLFPVELVFT</sequence>
<dbReference type="SMART" id="SM00666">
    <property type="entry name" value="PB1"/>
    <property type="match status" value="1"/>
</dbReference>
<keyword evidence="3" id="KW-1185">Reference proteome</keyword>
<dbReference type="PANTHER" id="PTHR32002">
    <property type="entry name" value="PROTEIN NLP8"/>
    <property type="match status" value="1"/>
</dbReference>
<dbReference type="InterPro" id="IPR053793">
    <property type="entry name" value="PB1-like"/>
</dbReference>
<dbReference type="SUPFAM" id="SSF54277">
    <property type="entry name" value="CAD &amp; PB1 domains"/>
    <property type="match status" value="1"/>
</dbReference>